<dbReference type="CDD" id="cd09274">
    <property type="entry name" value="RNase_HI_RT_Ty3"/>
    <property type="match status" value="1"/>
</dbReference>
<evidence type="ECO:0000256" key="1">
    <source>
        <dbReference type="ARBA" id="ARBA00022679"/>
    </source>
</evidence>
<dbReference type="FunFam" id="1.10.340.70:FF:000003">
    <property type="entry name" value="Protein CBG25708"/>
    <property type="match status" value="1"/>
</dbReference>
<evidence type="ECO:0000256" key="5">
    <source>
        <dbReference type="ARBA" id="ARBA00022801"/>
    </source>
</evidence>
<feature type="domain" description="Integrase catalytic" evidence="8">
    <location>
        <begin position="238"/>
        <end position="395"/>
    </location>
</feature>
<keyword evidence="1" id="KW-0808">Transferase</keyword>
<dbReference type="InterPro" id="IPR041373">
    <property type="entry name" value="RT_RNaseH"/>
</dbReference>
<keyword evidence="2" id="KW-0548">Nucleotidyltransferase</keyword>
<dbReference type="InterPro" id="IPR043502">
    <property type="entry name" value="DNA/RNA_pol_sf"/>
</dbReference>
<dbReference type="SUPFAM" id="SSF56672">
    <property type="entry name" value="DNA/RNA polymerases"/>
    <property type="match status" value="1"/>
</dbReference>
<evidence type="ECO:0000313" key="9">
    <source>
        <dbReference type="Proteomes" id="UP000515161"/>
    </source>
</evidence>
<dbReference type="OrthoDB" id="10055717at2759"/>
<dbReference type="Pfam" id="PF17921">
    <property type="entry name" value="Integrase_H2C2"/>
    <property type="match status" value="1"/>
</dbReference>
<evidence type="ECO:0000256" key="3">
    <source>
        <dbReference type="ARBA" id="ARBA00022722"/>
    </source>
</evidence>
<dbReference type="GO" id="GO:0015074">
    <property type="term" value="P:DNA integration"/>
    <property type="evidence" value="ECO:0007669"/>
    <property type="project" value="InterPro"/>
</dbReference>
<evidence type="ECO:0000256" key="6">
    <source>
        <dbReference type="ARBA" id="ARBA00022918"/>
    </source>
</evidence>
<organism evidence="9 10">
    <name type="scientific">Gymnodraco acuticeps</name>
    <name type="common">Antarctic dragonfish</name>
    <dbReference type="NCBI Taxonomy" id="8218"/>
    <lineage>
        <taxon>Eukaryota</taxon>
        <taxon>Metazoa</taxon>
        <taxon>Chordata</taxon>
        <taxon>Craniata</taxon>
        <taxon>Vertebrata</taxon>
        <taxon>Euteleostomi</taxon>
        <taxon>Actinopterygii</taxon>
        <taxon>Neopterygii</taxon>
        <taxon>Teleostei</taxon>
        <taxon>Neoteleostei</taxon>
        <taxon>Acanthomorphata</taxon>
        <taxon>Eupercaria</taxon>
        <taxon>Perciformes</taxon>
        <taxon>Notothenioidei</taxon>
        <taxon>Bathydraconidae</taxon>
        <taxon>Gymnodraco</taxon>
    </lineage>
</organism>
<dbReference type="InParanoid" id="A0A6P8WES6"/>
<dbReference type="InterPro" id="IPR012337">
    <property type="entry name" value="RNaseH-like_sf"/>
</dbReference>
<evidence type="ECO:0000256" key="4">
    <source>
        <dbReference type="ARBA" id="ARBA00022759"/>
    </source>
</evidence>
<keyword evidence="4" id="KW-0255">Endonuclease</keyword>
<dbReference type="InterPro" id="IPR036397">
    <property type="entry name" value="RNaseH_sf"/>
</dbReference>
<dbReference type="FunFam" id="3.30.420.10:FF:000063">
    <property type="entry name" value="Retrovirus-related Pol polyprotein from transposon 297-like Protein"/>
    <property type="match status" value="1"/>
</dbReference>
<keyword evidence="3" id="KW-0540">Nuclease</keyword>
<dbReference type="GO" id="GO:0004519">
    <property type="term" value="F:endonuclease activity"/>
    <property type="evidence" value="ECO:0007669"/>
    <property type="project" value="UniProtKB-KW"/>
</dbReference>
<dbReference type="PROSITE" id="PS50994">
    <property type="entry name" value="INTEGRASE"/>
    <property type="match status" value="1"/>
</dbReference>
<gene>
    <name evidence="10" type="primary">LOC117562069</name>
</gene>
<dbReference type="PANTHER" id="PTHR37984:SF15">
    <property type="entry name" value="INTEGRASE CATALYTIC DOMAIN-CONTAINING PROTEIN"/>
    <property type="match status" value="1"/>
</dbReference>
<dbReference type="GO" id="GO:0003964">
    <property type="term" value="F:RNA-directed DNA polymerase activity"/>
    <property type="evidence" value="ECO:0007669"/>
    <property type="project" value="UniProtKB-KW"/>
</dbReference>
<proteinExistence type="predicted"/>
<name>A0A6P8WES6_GYMAC</name>
<evidence type="ECO:0000256" key="2">
    <source>
        <dbReference type="ARBA" id="ARBA00022695"/>
    </source>
</evidence>
<dbReference type="Proteomes" id="UP000515161">
    <property type="component" value="Unplaced"/>
</dbReference>
<dbReference type="GO" id="GO:0003676">
    <property type="term" value="F:nucleic acid binding"/>
    <property type="evidence" value="ECO:0007669"/>
    <property type="project" value="InterPro"/>
</dbReference>
<dbReference type="Pfam" id="PF17917">
    <property type="entry name" value="RT_RNaseH"/>
    <property type="match status" value="1"/>
</dbReference>
<evidence type="ECO:0000313" key="10">
    <source>
        <dbReference type="RefSeq" id="XP_034095735.1"/>
    </source>
</evidence>
<keyword evidence="9" id="KW-1185">Reference proteome</keyword>
<dbReference type="GO" id="GO:0016787">
    <property type="term" value="F:hydrolase activity"/>
    <property type="evidence" value="ECO:0007669"/>
    <property type="project" value="UniProtKB-KW"/>
</dbReference>
<evidence type="ECO:0000259" key="8">
    <source>
        <dbReference type="PROSITE" id="PS50994"/>
    </source>
</evidence>
<dbReference type="Gene3D" id="3.30.420.10">
    <property type="entry name" value="Ribonuclease H-like superfamily/Ribonuclease H"/>
    <property type="match status" value="1"/>
</dbReference>
<dbReference type="Gene3D" id="1.10.340.70">
    <property type="match status" value="1"/>
</dbReference>
<accession>A0A6P8WES6</accession>
<dbReference type="SUPFAM" id="SSF53098">
    <property type="entry name" value="Ribonuclease H-like"/>
    <property type="match status" value="1"/>
</dbReference>
<dbReference type="KEGG" id="gacu:117562069"/>
<sequence>MGEREALACVWACERWHMYVYGRHFTLRTDHQALTALLATSGSGHKPLRIYRWSERLLPYDFTTVFTPGRENVVADLLSRATPTPAPGAGPDATESELILMLHTPLQAAVSLDDLRLASEEDPMLSRLRTYIREGWPAKFPEELAPFHRVKDELTCWNGVCVARGLRTFVPIDLRARVLSMAHEGHLGIVKVKQRCRDLVWWPGIDRDIETMVKECTACLLSGKTGPPLPPPLQPLQWPRAPWEHMQLDICGELHGVPHHQRFLLVAYDLHSKWPEVVATGSVTARVVTDFLSSLFALWGSPNAITTDNGPQFVSSEFATFVEGRGIKHIRTAFYHPQANGGVERFNQTLKNGIRAHLADGLPFSAALLHTLLHYRATPHSTTGSSPALLMMGRELQLPLDRLRAPVAVTPTATPCQSARVAEAQRRMKQRFDKRRRVRAPPFTVGDWVRIHRPNRDHKLLSFWTAPMKVTAQLGSATFRLADGSQWHASRLRKVAPPPIVDPGPREDGDFVFPDEQLQGPAGFPPEPVEPVVRFEAHPARVRVRPRYLEDYIVSL</sequence>
<dbReference type="AlphaFoldDB" id="A0A6P8WES6"/>
<dbReference type="RefSeq" id="XP_034095735.1">
    <property type="nucleotide sequence ID" value="XM_034239844.1"/>
</dbReference>
<dbReference type="GeneID" id="117562069"/>
<dbReference type="PANTHER" id="PTHR37984">
    <property type="entry name" value="PROTEIN CBG26694"/>
    <property type="match status" value="1"/>
</dbReference>
<reference evidence="10" key="1">
    <citation type="submission" date="2025-08" db="UniProtKB">
        <authorList>
            <consortium name="RefSeq"/>
        </authorList>
    </citation>
    <scope>IDENTIFICATION</scope>
</reference>
<dbReference type="InterPro" id="IPR001584">
    <property type="entry name" value="Integrase_cat-core"/>
</dbReference>
<dbReference type="InterPro" id="IPR050951">
    <property type="entry name" value="Retrovirus_Pol_polyprotein"/>
</dbReference>
<dbReference type="Pfam" id="PF00665">
    <property type="entry name" value="rve"/>
    <property type="match status" value="1"/>
</dbReference>
<keyword evidence="5" id="KW-0378">Hydrolase</keyword>
<protein>
    <recommendedName>
        <fullName evidence="7">Gypsy retrotransposon integrase-like protein 1</fullName>
    </recommendedName>
</protein>
<evidence type="ECO:0000256" key="7">
    <source>
        <dbReference type="ARBA" id="ARBA00039658"/>
    </source>
</evidence>
<dbReference type="InterPro" id="IPR041588">
    <property type="entry name" value="Integrase_H2C2"/>
</dbReference>
<keyword evidence="6" id="KW-0695">RNA-directed DNA polymerase</keyword>